<feature type="compositionally biased region" description="Basic and acidic residues" evidence="1">
    <location>
        <begin position="246"/>
        <end position="258"/>
    </location>
</feature>
<feature type="non-terminal residue" evidence="2">
    <location>
        <position position="258"/>
    </location>
</feature>
<sequence>ATQMLKSADEEEGKARAWVKLKLASRSQESVSDLNEEDQQRIEEIKAELLLSAKKSALAKDSRGCGLEAASEYNHNQEQDIEHFKTSSDKRFQTDRQTEAVKTKELLESSLQQVMPLYRADLSDSCLLKDTQSQSLSTTQTPICTQHQTVATSHSDGGVELHPPMQKERDTYATRSAAAEVHLLAQKQLSMEECSDEMPKQITSITFSSRKRLQSPLTSMVLSSSLPRDGLDGIMPLEVDSASTEEQSHDKQRWERSK</sequence>
<accession>A0A087VE52</accession>
<proteinExistence type="predicted"/>
<gene>
    <name evidence="2" type="ORF">N312_02414</name>
</gene>
<name>A0A087VE52_BALRE</name>
<evidence type="ECO:0000313" key="3">
    <source>
        <dbReference type="Proteomes" id="UP000053309"/>
    </source>
</evidence>
<dbReference type="PANTHER" id="PTHR21553:SF22">
    <property type="entry name" value="CENTROSOME-ASSOCIATED PROTEIN ALMS1"/>
    <property type="match status" value="1"/>
</dbReference>
<dbReference type="GO" id="GO:0008017">
    <property type="term" value="F:microtubule binding"/>
    <property type="evidence" value="ECO:0007669"/>
    <property type="project" value="TreeGrafter"/>
</dbReference>
<feature type="region of interest" description="Disordered" evidence="1">
    <location>
        <begin position="224"/>
        <end position="258"/>
    </location>
</feature>
<organism evidence="2 3">
    <name type="scientific">Balearica regulorum gibbericeps</name>
    <name type="common">East African grey crowned-crane</name>
    <dbReference type="NCBI Taxonomy" id="100784"/>
    <lineage>
        <taxon>Eukaryota</taxon>
        <taxon>Metazoa</taxon>
        <taxon>Chordata</taxon>
        <taxon>Craniata</taxon>
        <taxon>Vertebrata</taxon>
        <taxon>Euteleostomi</taxon>
        <taxon>Archelosauria</taxon>
        <taxon>Archosauria</taxon>
        <taxon>Dinosauria</taxon>
        <taxon>Saurischia</taxon>
        <taxon>Theropoda</taxon>
        <taxon>Coelurosauria</taxon>
        <taxon>Aves</taxon>
        <taxon>Neognathae</taxon>
        <taxon>Neoaves</taxon>
        <taxon>Gruiformes</taxon>
        <taxon>Gruidae</taxon>
        <taxon>Balearica</taxon>
    </lineage>
</organism>
<dbReference type="AlphaFoldDB" id="A0A087VE52"/>
<dbReference type="GO" id="GO:0005813">
    <property type="term" value="C:centrosome"/>
    <property type="evidence" value="ECO:0007669"/>
    <property type="project" value="TreeGrafter"/>
</dbReference>
<dbReference type="PANTHER" id="PTHR21553">
    <property type="entry name" value="ALMS1-RELATED"/>
    <property type="match status" value="1"/>
</dbReference>
<dbReference type="Proteomes" id="UP000053309">
    <property type="component" value="Unassembled WGS sequence"/>
</dbReference>
<dbReference type="GO" id="GO:0046599">
    <property type="term" value="P:regulation of centriole replication"/>
    <property type="evidence" value="ECO:0007669"/>
    <property type="project" value="TreeGrafter"/>
</dbReference>
<keyword evidence="3" id="KW-1185">Reference proteome</keyword>
<evidence type="ECO:0000256" key="1">
    <source>
        <dbReference type="SAM" id="MobiDB-lite"/>
    </source>
</evidence>
<protein>
    <submittedName>
        <fullName evidence="2">Alstrom syndrome protein 1</fullName>
    </submittedName>
</protein>
<dbReference type="EMBL" id="KL489881">
    <property type="protein sequence ID" value="KFO10894.1"/>
    <property type="molecule type" value="Genomic_DNA"/>
</dbReference>
<dbReference type="GO" id="GO:0005814">
    <property type="term" value="C:centriole"/>
    <property type="evidence" value="ECO:0007669"/>
    <property type="project" value="TreeGrafter"/>
</dbReference>
<feature type="non-terminal residue" evidence="2">
    <location>
        <position position="1"/>
    </location>
</feature>
<feature type="region of interest" description="Disordered" evidence="1">
    <location>
        <begin position="74"/>
        <end position="100"/>
    </location>
</feature>
<evidence type="ECO:0000313" key="2">
    <source>
        <dbReference type="EMBL" id="KFO10894.1"/>
    </source>
</evidence>
<feature type="compositionally biased region" description="Basic and acidic residues" evidence="1">
    <location>
        <begin position="75"/>
        <end position="100"/>
    </location>
</feature>
<reference evidence="2 3" key="1">
    <citation type="submission" date="2014-04" db="EMBL/GenBank/DDBJ databases">
        <title>Genome evolution of avian class.</title>
        <authorList>
            <person name="Zhang G."/>
            <person name="Li C."/>
        </authorList>
    </citation>
    <scope>NUCLEOTIDE SEQUENCE [LARGE SCALE GENOMIC DNA]</scope>
    <source>
        <strain evidence="2">BGI_N312</strain>
    </source>
</reference>
<dbReference type="GO" id="GO:0005829">
    <property type="term" value="C:cytosol"/>
    <property type="evidence" value="ECO:0007669"/>
    <property type="project" value="TreeGrafter"/>
</dbReference>